<reference evidence="8 9" key="1">
    <citation type="journal article" date="2011" name="Science">
        <title>Comparative functional genomics of the fission yeasts.</title>
        <authorList>
            <person name="Rhind N."/>
            <person name="Chen Z."/>
            <person name="Yassour M."/>
            <person name="Thompson D.A."/>
            <person name="Haas B.J."/>
            <person name="Habib N."/>
            <person name="Wapinski I."/>
            <person name="Roy S."/>
            <person name="Lin M.F."/>
            <person name="Heiman D.I."/>
            <person name="Young S.K."/>
            <person name="Furuya K."/>
            <person name="Guo Y."/>
            <person name="Pidoux A."/>
            <person name="Chen H.M."/>
            <person name="Robbertse B."/>
            <person name="Goldberg J.M."/>
            <person name="Aoki K."/>
            <person name="Bayne E.H."/>
            <person name="Berlin A.M."/>
            <person name="Desjardins C.A."/>
            <person name="Dobbs E."/>
            <person name="Dukaj L."/>
            <person name="Fan L."/>
            <person name="FitzGerald M.G."/>
            <person name="French C."/>
            <person name="Gujja S."/>
            <person name="Hansen K."/>
            <person name="Keifenheim D."/>
            <person name="Levin J.Z."/>
            <person name="Mosher R.A."/>
            <person name="Mueller C.A."/>
            <person name="Pfiffner J."/>
            <person name="Priest M."/>
            <person name="Russ C."/>
            <person name="Smialowska A."/>
            <person name="Swoboda P."/>
            <person name="Sykes S.M."/>
            <person name="Vaughn M."/>
            <person name="Vengrova S."/>
            <person name="Yoder R."/>
            <person name="Zeng Q."/>
            <person name="Allshire R."/>
            <person name="Baulcombe D."/>
            <person name="Birren B.W."/>
            <person name="Brown W."/>
            <person name="Ekwall K."/>
            <person name="Kellis M."/>
            <person name="Leatherwood J."/>
            <person name="Levin H."/>
            <person name="Margalit H."/>
            <person name="Martienssen R."/>
            <person name="Nieduszynski C.A."/>
            <person name="Spatafora J.W."/>
            <person name="Friedman N."/>
            <person name="Dalgaard J.Z."/>
            <person name="Baumann P."/>
            <person name="Niki H."/>
            <person name="Regev A."/>
            <person name="Nusbaum C."/>
        </authorList>
    </citation>
    <scope>NUCLEOTIDE SEQUENCE [LARGE SCALE GENOMIC DNA]</scope>
    <source>
        <strain evidence="9">OY26 / ATCC MYA-4695 / CBS 11777 / NBRC 106824 / NRRL Y48691</strain>
    </source>
</reference>
<dbReference type="OrthoDB" id="5319533at2759"/>
<dbReference type="RefSeq" id="XP_013021576.1">
    <property type="nucleotide sequence ID" value="XM_013166122.1"/>
</dbReference>
<keyword evidence="5 7" id="KW-0496">Mitochondrion</keyword>
<dbReference type="STRING" id="653667.S9W697"/>
<comment type="similarity">
    <text evidence="3 7">Belongs to the cytochrome c oxidase VIIc family.</text>
</comment>
<dbReference type="Proteomes" id="UP000015464">
    <property type="component" value="Unassembled WGS sequence"/>
</dbReference>
<proteinExistence type="inferred from homology"/>
<feature type="transmembrane region" description="Helical" evidence="7">
    <location>
        <begin position="38"/>
        <end position="59"/>
    </location>
</feature>
<sequence>MLLSRIAARSALRGVRFSSSHAPPKPGSTVPFYVSKKAIPTMLFIGSFGAVLALPVLVVKYHNRNAA</sequence>
<evidence type="ECO:0000256" key="5">
    <source>
        <dbReference type="ARBA" id="ARBA00023128"/>
    </source>
</evidence>
<dbReference type="Pfam" id="PF02935">
    <property type="entry name" value="COX7C"/>
    <property type="match status" value="1"/>
</dbReference>
<organism evidence="8 9">
    <name type="scientific">Schizosaccharomyces cryophilus (strain OY26 / ATCC MYA-4695 / CBS 11777 / NBRC 106824 / NRRL Y48691)</name>
    <name type="common">Fission yeast</name>
    <dbReference type="NCBI Taxonomy" id="653667"/>
    <lineage>
        <taxon>Eukaryota</taxon>
        <taxon>Fungi</taxon>
        <taxon>Dikarya</taxon>
        <taxon>Ascomycota</taxon>
        <taxon>Taphrinomycotina</taxon>
        <taxon>Schizosaccharomycetes</taxon>
        <taxon>Schizosaccharomycetales</taxon>
        <taxon>Schizosaccharomycetaceae</taxon>
        <taxon>Schizosaccharomyces</taxon>
    </lineage>
</organism>
<evidence type="ECO:0000313" key="8">
    <source>
        <dbReference type="EMBL" id="EPY53330.1"/>
    </source>
</evidence>
<evidence type="ECO:0000256" key="3">
    <source>
        <dbReference type="ARBA" id="ARBA00010514"/>
    </source>
</evidence>
<name>S9W697_SCHCR</name>
<gene>
    <name evidence="8" type="ORF">SPOG_03858</name>
</gene>
<dbReference type="AlphaFoldDB" id="S9W697"/>
<dbReference type="InterPro" id="IPR036636">
    <property type="entry name" value="COX7C/Cox8_sf"/>
</dbReference>
<dbReference type="GO" id="GO:0004129">
    <property type="term" value="F:cytochrome-c oxidase activity"/>
    <property type="evidence" value="ECO:0007669"/>
    <property type="project" value="EnsemblFungi"/>
</dbReference>
<keyword evidence="7" id="KW-1133">Transmembrane helix</keyword>
<dbReference type="GO" id="GO:0005743">
    <property type="term" value="C:mitochondrial inner membrane"/>
    <property type="evidence" value="ECO:0007669"/>
    <property type="project" value="UniProtKB-SubCell"/>
</dbReference>
<keyword evidence="7" id="KW-0812">Transmembrane</keyword>
<dbReference type="InterPro" id="IPR004202">
    <property type="entry name" value="COX7C/Cox8"/>
</dbReference>
<dbReference type="OMA" id="TMLFIGS"/>
<keyword evidence="4 7" id="KW-0999">Mitochondrion inner membrane</keyword>
<evidence type="ECO:0000256" key="7">
    <source>
        <dbReference type="RuleBase" id="RU368123"/>
    </source>
</evidence>
<accession>S9W697</accession>
<evidence type="ECO:0000256" key="4">
    <source>
        <dbReference type="ARBA" id="ARBA00022792"/>
    </source>
</evidence>
<keyword evidence="9" id="KW-1185">Reference proteome</keyword>
<dbReference type="EMBL" id="KE546988">
    <property type="protein sequence ID" value="EPY53330.1"/>
    <property type="molecule type" value="Genomic_DNA"/>
</dbReference>
<comment type="subcellular location">
    <subcellularLocation>
        <location evidence="1 7">Mitochondrion inner membrane</location>
        <topology evidence="1 7">Single-pass membrane protein</topology>
    </subcellularLocation>
</comment>
<evidence type="ECO:0000313" key="9">
    <source>
        <dbReference type="Proteomes" id="UP000015464"/>
    </source>
</evidence>
<dbReference type="GeneID" id="25038175"/>
<dbReference type="GO" id="GO:0006123">
    <property type="term" value="P:mitochondrial electron transport, cytochrome c to oxygen"/>
    <property type="evidence" value="ECO:0007669"/>
    <property type="project" value="UniProtKB-UniRule"/>
</dbReference>
<dbReference type="GO" id="GO:0045277">
    <property type="term" value="C:respiratory chain complex IV"/>
    <property type="evidence" value="ECO:0007669"/>
    <property type="project" value="UniProtKB-UniRule"/>
</dbReference>
<comment type="function">
    <text evidence="7">Component of the cytochrome c oxidase, the last enzyme in the mitochondrial electron transport chain which drives oxidative phosphorylation. The respiratory chain contains 3 multisubunit complexes succinate dehydrogenase (complex II, CII), ubiquinol-cytochrome c oxidoreductase (cytochrome b-c1 complex, complex III, CIII) and cytochrome c oxidase (complex IV, CIV), that cooperate to transfer electrons derived from NADH and succinate to molecular oxygen, creating an electrochemical gradient over the inner membrane that drives transmembrane transport and the ATP synthase. Cytochrome c oxidase is the component of the respiratory chain that catalyzes the reduction of oxygen to water. Electrons originating from reduced cytochrome c in the intermembrane space (IMS) are transferred via the dinuclear copper A center (CU(A)) of subunit 2 and heme A of subunit 1 to the active site in subunit 1, a binuclear center (BNC) formed by heme A3 and copper B (CU(B)). The BNC reduces molecular oxygen to 2 water molecules using 4 electrons from cytochrome c in the IMS and 4 protons from the mitochondrial matrix.</text>
</comment>
<dbReference type="HOGENOM" id="CLU_2832627_0_0_1"/>
<dbReference type="Gene3D" id="4.10.49.10">
    <property type="entry name" value="Cytochrome c oxidase subunit VIIc"/>
    <property type="match status" value="1"/>
</dbReference>
<evidence type="ECO:0000256" key="2">
    <source>
        <dbReference type="ARBA" id="ARBA00004673"/>
    </source>
</evidence>
<protein>
    <recommendedName>
        <fullName evidence="7">Cytochrome c oxidase subunit 8, mitochondrial</fullName>
    </recommendedName>
    <alternativeName>
        <fullName evidence="7">Cytochrome c oxidase polypeptide VIII</fullName>
    </alternativeName>
</protein>
<evidence type="ECO:0000256" key="1">
    <source>
        <dbReference type="ARBA" id="ARBA00004434"/>
    </source>
</evidence>
<comment type="pathway">
    <text evidence="2 7">Energy metabolism; oxidative phosphorylation.</text>
</comment>
<comment type="subunit">
    <text evidence="7">Component of the cytochrome c oxidase (complex IV, CIV), a multisubunit enzyme composed of a catalytic core of 3 subunits and several supernumerary subunits. The complex exists as a monomer or a dimer and forms supercomplexes (SCs) in the inner mitochondrial membrane with ubiquinol-cytochrome c oxidoreductase (cytochrome b-c1 complex, complex III, CIII).</text>
</comment>
<dbReference type="UniPathway" id="UPA00705"/>
<keyword evidence="7" id="KW-0809">Transit peptide</keyword>
<evidence type="ECO:0000256" key="6">
    <source>
        <dbReference type="ARBA" id="ARBA00023136"/>
    </source>
</evidence>
<keyword evidence="6 7" id="KW-0472">Membrane</keyword>